<gene>
    <name evidence="11" type="ORF">OG2516_06911</name>
</gene>
<dbReference type="FunFam" id="3.30.565.10:FF:000006">
    <property type="entry name" value="Sensor histidine kinase WalK"/>
    <property type="match status" value="1"/>
</dbReference>
<evidence type="ECO:0000256" key="6">
    <source>
        <dbReference type="ARBA" id="ARBA00023012"/>
    </source>
</evidence>
<dbReference type="AlphaFoldDB" id="Q2CGE4"/>
<evidence type="ECO:0000256" key="9">
    <source>
        <dbReference type="SAM" id="Phobius"/>
    </source>
</evidence>
<dbReference type="SMART" id="SM00387">
    <property type="entry name" value="HATPase_c"/>
    <property type="match status" value="1"/>
</dbReference>
<keyword evidence="5 11" id="KW-0418">Kinase</keyword>
<dbReference type="InterPro" id="IPR036890">
    <property type="entry name" value="HATPase_C_sf"/>
</dbReference>
<dbReference type="STRING" id="314256.OG2516_06911"/>
<dbReference type="PANTHER" id="PTHR43711">
    <property type="entry name" value="TWO-COMPONENT HISTIDINE KINASE"/>
    <property type="match status" value="1"/>
</dbReference>
<dbReference type="InterPro" id="IPR003661">
    <property type="entry name" value="HisK_dim/P_dom"/>
</dbReference>
<accession>Q2CGE4</accession>
<dbReference type="Gene3D" id="1.10.287.130">
    <property type="match status" value="1"/>
</dbReference>
<feature type="transmembrane region" description="Helical" evidence="9">
    <location>
        <begin position="178"/>
        <end position="198"/>
    </location>
</feature>
<keyword evidence="8" id="KW-0175">Coiled coil</keyword>
<evidence type="ECO:0000256" key="8">
    <source>
        <dbReference type="SAM" id="Coils"/>
    </source>
</evidence>
<feature type="coiled-coil region" evidence="8">
    <location>
        <begin position="198"/>
        <end position="225"/>
    </location>
</feature>
<dbReference type="FunFam" id="1.10.287.130:FF:000001">
    <property type="entry name" value="Two-component sensor histidine kinase"/>
    <property type="match status" value="1"/>
</dbReference>
<dbReference type="SUPFAM" id="SSF55874">
    <property type="entry name" value="ATPase domain of HSP90 chaperone/DNA topoisomerase II/histidine kinase"/>
    <property type="match status" value="1"/>
</dbReference>
<dbReference type="RefSeq" id="WP_007254908.1">
    <property type="nucleotide sequence ID" value="NZ_CH724107.1"/>
</dbReference>
<feature type="domain" description="Histidine kinase" evidence="10">
    <location>
        <begin position="231"/>
        <end position="451"/>
    </location>
</feature>
<dbReference type="CDD" id="cd00082">
    <property type="entry name" value="HisKA"/>
    <property type="match status" value="1"/>
</dbReference>
<evidence type="ECO:0000256" key="1">
    <source>
        <dbReference type="ARBA" id="ARBA00000085"/>
    </source>
</evidence>
<comment type="catalytic activity">
    <reaction evidence="1">
        <text>ATP + protein L-histidine = ADP + protein N-phospho-L-histidine.</text>
        <dbReference type="EC" id="2.7.13.3"/>
    </reaction>
</comment>
<reference evidence="11 12" key="1">
    <citation type="journal article" date="2010" name="J. Bacteriol.">
        <title>Genome sequences of Oceanicola granulosus HTCC2516(T) and Oceanicola batsensis HTCC2597(TDelta).</title>
        <authorList>
            <person name="Thrash J.C."/>
            <person name="Cho J.C."/>
            <person name="Vergin K.L."/>
            <person name="Giovannoni S.J."/>
        </authorList>
    </citation>
    <scope>NUCLEOTIDE SEQUENCE [LARGE SCALE GENOMIC DNA]</scope>
    <source>
        <strain evidence="12">ATCC BAA-861 / DSM 15982 / KCTC 12143 / HTCC2516</strain>
    </source>
</reference>
<dbReference type="InterPro" id="IPR005467">
    <property type="entry name" value="His_kinase_dom"/>
</dbReference>
<dbReference type="Gene3D" id="3.30.565.10">
    <property type="entry name" value="Histidine kinase-like ATPase, C-terminal domain"/>
    <property type="match status" value="1"/>
</dbReference>
<evidence type="ECO:0000256" key="5">
    <source>
        <dbReference type="ARBA" id="ARBA00022777"/>
    </source>
</evidence>
<organism evidence="11 12">
    <name type="scientific">Oceanicola granulosus (strain ATCC BAA-861 / DSM 15982 / KCTC 12143 / HTCC2516)</name>
    <dbReference type="NCBI Taxonomy" id="314256"/>
    <lineage>
        <taxon>Bacteria</taxon>
        <taxon>Pseudomonadati</taxon>
        <taxon>Pseudomonadota</taxon>
        <taxon>Alphaproteobacteria</taxon>
        <taxon>Rhodobacterales</taxon>
        <taxon>Roseobacteraceae</taxon>
        <taxon>Oceanicola</taxon>
    </lineage>
</organism>
<dbReference type="Proteomes" id="UP000003635">
    <property type="component" value="Unassembled WGS sequence"/>
</dbReference>
<keyword evidence="3" id="KW-0597">Phosphoprotein</keyword>
<dbReference type="HOGENOM" id="CLU_000445_114_75_5"/>
<dbReference type="Pfam" id="PF00512">
    <property type="entry name" value="HisKA"/>
    <property type="match status" value="1"/>
</dbReference>
<dbReference type="InterPro" id="IPR050736">
    <property type="entry name" value="Sensor_HK_Regulatory"/>
</dbReference>
<protein>
    <recommendedName>
        <fullName evidence="2">histidine kinase</fullName>
        <ecNumber evidence="2">2.7.13.3</ecNumber>
    </recommendedName>
</protein>
<dbReference type="PRINTS" id="PR00344">
    <property type="entry name" value="BCTRLSENSOR"/>
</dbReference>
<feature type="transmembrane region" description="Helical" evidence="9">
    <location>
        <begin position="93"/>
        <end position="114"/>
    </location>
</feature>
<evidence type="ECO:0000313" key="11">
    <source>
        <dbReference type="EMBL" id="EAR51774.1"/>
    </source>
</evidence>
<comment type="caution">
    <text evidence="11">The sequence shown here is derived from an EMBL/GenBank/DDBJ whole genome shotgun (WGS) entry which is preliminary data.</text>
</comment>
<keyword evidence="7 9" id="KW-0472">Membrane</keyword>
<evidence type="ECO:0000256" key="7">
    <source>
        <dbReference type="ARBA" id="ARBA00023136"/>
    </source>
</evidence>
<dbReference type="PANTHER" id="PTHR43711:SF1">
    <property type="entry name" value="HISTIDINE KINASE 1"/>
    <property type="match status" value="1"/>
</dbReference>
<dbReference type="Pfam" id="PF02518">
    <property type="entry name" value="HATPase_c"/>
    <property type="match status" value="1"/>
</dbReference>
<dbReference type="InterPro" id="IPR003594">
    <property type="entry name" value="HATPase_dom"/>
</dbReference>
<evidence type="ECO:0000256" key="2">
    <source>
        <dbReference type="ARBA" id="ARBA00012438"/>
    </source>
</evidence>
<keyword evidence="4" id="KW-0808">Transferase</keyword>
<evidence type="ECO:0000256" key="4">
    <source>
        <dbReference type="ARBA" id="ARBA00022679"/>
    </source>
</evidence>
<dbReference type="SMART" id="SM00388">
    <property type="entry name" value="HisKA"/>
    <property type="match status" value="1"/>
</dbReference>
<keyword evidence="9" id="KW-0812">Transmembrane</keyword>
<keyword evidence="12" id="KW-1185">Reference proteome</keyword>
<dbReference type="SUPFAM" id="SSF47384">
    <property type="entry name" value="Homodimeric domain of signal transducing histidine kinase"/>
    <property type="match status" value="1"/>
</dbReference>
<dbReference type="InterPro" id="IPR004358">
    <property type="entry name" value="Sig_transdc_His_kin-like_C"/>
</dbReference>
<dbReference type="GO" id="GO:0000155">
    <property type="term" value="F:phosphorelay sensor kinase activity"/>
    <property type="evidence" value="ECO:0007669"/>
    <property type="project" value="InterPro"/>
</dbReference>
<dbReference type="PROSITE" id="PS50109">
    <property type="entry name" value="HIS_KIN"/>
    <property type="match status" value="1"/>
</dbReference>
<dbReference type="EC" id="2.7.13.3" evidence="2"/>
<evidence type="ECO:0000313" key="12">
    <source>
        <dbReference type="Proteomes" id="UP000003635"/>
    </source>
</evidence>
<proteinExistence type="predicted"/>
<feature type="transmembrane region" description="Helical" evidence="9">
    <location>
        <begin position="146"/>
        <end position="166"/>
    </location>
</feature>
<keyword evidence="9" id="KW-1133">Transmembrane helix</keyword>
<keyword evidence="6" id="KW-0902">Two-component regulatory system</keyword>
<evidence type="ECO:0000259" key="10">
    <source>
        <dbReference type="PROSITE" id="PS50109"/>
    </source>
</evidence>
<dbReference type="eggNOG" id="COG2205">
    <property type="taxonomic scope" value="Bacteria"/>
</dbReference>
<evidence type="ECO:0000256" key="3">
    <source>
        <dbReference type="ARBA" id="ARBA00022553"/>
    </source>
</evidence>
<dbReference type="InterPro" id="IPR036097">
    <property type="entry name" value="HisK_dim/P_sf"/>
</dbReference>
<feature type="transmembrane region" description="Helical" evidence="9">
    <location>
        <begin position="120"/>
        <end position="137"/>
    </location>
</feature>
<dbReference type="EMBL" id="AAOT01000009">
    <property type="protein sequence ID" value="EAR51774.1"/>
    <property type="molecule type" value="Genomic_DNA"/>
</dbReference>
<name>Q2CGE4_OCEGH</name>
<sequence>MVDENIQDRPVDENHRLLKNLRDYARAVQTLTWQRQGIFAAVAVLTGSFFSPWKAALFFAVCMFCEFVDLRLSRRVAKIADGDYATTRRLYPFYIANTVASGLAIGIYAVWVGITGDGAGMFTALFCLFAAALYASINNHQIASALAIRLTLYGGSFLVITVRDLYVYRPPLSSDMWLQFFTVIFVMYFLIDCSLGFLRMYRHDLKQLENLEREHERAKAALVLRTQFVAIVSHELRTPLTSIKGSLDLINSGRFGDFPPQAKSLLQMIDRNSRRLADLVDDLLDLQKLEEGRMTFEKKTIDIRTFIADALTSHEGLAKRYDVRLNVKVDCANPVYVHTDPSRLMQVLGNIISNAAKFSPENGDVDIWLDVENGRVRVYVRDRGVGIPPGQKEAVFGRFTQIDASDQRKFGGTGLGMNISREIIEAIGGTIDYESEVGKGTTFVIELPCAVVLDQASDDEETSLCDDAASEEALPATVRA</sequence>